<evidence type="ECO:0000256" key="6">
    <source>
        <dbReference type="ARBA" id="ARBA00022741"/>
    </source>
</evidence>
<evidence type="ECO:0000256" key="4">
    <source>
        <dbReference type="ARBA" id="ARBA00022605"/>
    </source>
</evidence>
<dbReference type="GO" id="GO:0009073">
    <property type="term" value="P:aromatic amino acid family biosynthetic process"/>
    <property type="evidence" value="ECO:0007669"/>
    <property type="project" value="UniProtKB-KW"/>
</dbReference>
<comment type="catalytic activity">
    <reaction evidence="10 11">
        <text>shikimate + ATP = 3-phosphoshikimate + ADP + H(+)</text>
        <dbReference type="Rhea" id="RHEA:13121"/>
        <dbReference type="ChEBI" id="CHEBI:15378"/>
        <dbReference type="ChEBI" id="CHEBI:30616"/>
        <dbReference type="ChEBI" id="CHEBI:36208"/>
        <dbReference type="ChEBI" id="CHEBI:145989"/>
        <dbReference type="ChEBI" id="CHEBI:456216"/>
        <dbReference type="EC" id="2.7.1.71"/>
    </reaction>
</comment>
<comment type="function">
    <text evidence="11">Catalyzes the specific phosphorylation of the 3-hydroxyl group of shikimic acid using ATP as a cosubstrate.</text>
</comment>
<dbReference type="GO" id="GO:0005829">
    <property type="term" value="C:cytosol"/>
    <property type="evidence" value="ECO:0007669"/>
    <property type="project" value="TreeGrafter"/>
</dbReference>
<reference evidence="12 13" key="1">
    <citation type="submission" date="2016-12" db="EMBL/GenBank/DDBJ databases">
        <title>Isolation and genomic insights into novel planktonic Zetaproteobacteria from stratified waters of the Chesapeake Bay.</title>
        <authorList>
            <person name="McAllister S.M."/>
            <person name="Kato S."/>
            <person name="Chan C.S."/>
            <person name="Chiu B.K."/>
            <person name="Field E.K."/>
        </authorList>
    </citation>
    <scope>NUCLEOTIDE SEQUENCE [LARGE SCALE GENOMIC DNA]</scope>
    <source>
        <strain evidence="12 13">CP-8</strain>
    </source>
</reference>
<comment type="pathway">
    <text evidence="1 11">Metabolic intermediate biosynthesis; chorismate biosynthesis; chorismate from D-erythrose 4-phosphate and phosphoenolpyruvate: step 5/7.</text>
</comment>
<evidence type="ECO:0000256" key="8">
    <source>
        <dbReference type="ARBA" id="ARBA00022840"/>
    </source>
</evidence>
<dbReference type="HAMAP" id="MF_00109">
    <property type="entry name" value="Shikimate_kinase"/>
    <property type="match status" value="1"/>
</dbReference>
<dbReference type="KEGG" id="mfn:Ga0123462_1710"/>
<keyword evidence="13" id="KW-1185">Reference proteome</keyword>
<keyword evidence="5 11" id="KW-0808">Transferase</keyword>
<evidence type="ECO:0000313" key="13">
    <source>
        <dbReference type="Proteomes" id="UP000231637"/>
    </source>
</evidence>
<evidence type="ECO:0000256" key="2">
    <source>
        <dbReference type="ARBA" id="ARBA00006997"/>
    </source>
</evidence>
<protein>
    <recommendedName>
        <fullName evidence="3 11">Shikimate kinase</fullName>
        <shortName evidence="11">SK</shortName>
        <ecNumber evidence="3 11">2.7.1.71</ecNumber>
    </recommendedName>
</protein>
<dbReference type="SUPFAM" id="SSF52540">
    <property type="entry name" value="P-loop containing nucleoside triphosphate hydrolases"/>
    <property type="match status" value="1"/>
</dbReference>
<dbReference type="Proteomes" id="UP000231637">
    <property type="component" value="Chromosome"/>
</dbReference>
<dbReference type="UniPathway" id="UPA00053">
    <property type="reaction ID" value="UER00088"/>
</dbReference>
<feature type="binding site" evidence="11">
    <location>
        <position position="88"/>
    </location>
    <ligand>
        <name>ATP</name>
        <dbReference type="ChEBI" id="CHEBI:30616"/>
    </ligand>
</feature>
<dbReference type="GO" id="GO:0005524">
    <property type="term" value="F:ATP binding"/>
    <property type="evidence" value="ECO:0007669"/>
    <property type="project" value="UniProtKB-UniRule"/>
</dbReference>
<keyword evidence="9 11" id="KW-0057">Aromatic amino acid biosynthesis</keyword>
<keyword evidence="11" id="KW-0963">Cytoplasm</keyword>
<dbReference type="InterPro" id="IPR031322">
    <property type="entry name" value="Shikimate/glucono_kinase"/>
</dbReference>
<comment type="subcellular location">
    <subcellularLocation>
        <location evidence="11">Cytoplasm</location>
    </subcellularLocation>
</comment>
<evidence type="ECO:0000256" key="11">
    <source>
        <dbReference type="HAMAP-Rule" id="MF_00109"/>
    </source>
</evidence>
<dbReference type="PRINTS" id="PR01100">
    <property type="entry name" value="SHIKIMTKNASE"/>
</dbReference>
<dbReference type="GO" id="GO:0008652">
    <property type="term" value="P:amino acid biosynthetic process"/>
    <property type="evidence" value="ECO:0007669"/>
    <property type="project" value="UniProtKB-KW"/>
</dbReference>
<dbReference type="InterPro" id="IPR000623">
    <property type="entry name" value="Shikimate_kinase/TSH1"/>
</dbReference>
<accession>A0A2K8L8J5</accession>
<dbReference type="InterPro" id="IPR023000">
    <property type="entry name" value="Shikimate_kinase_CS"/>
</dbReference>
<dbReference type="GO" id="GO:0009423">
    <property type="term" value="P:chorismate biosynthetic process"/>
    <property type="evidence" value="ECO:0007669"/>
    <property type="project" value="UniProtKB-UniRule"/>
</dbReference>
<dbReference type="CDD" id="cd00464">
    <property type="entry name" value="SK"/>
    <property type="match status" value="1"/>
</dbReference>
<feature type="binding site" evidence="11">
    <location>
        <position position="50"/>
    </location>
    <ligand>
        <name>substrate</name>
    </ligand>
</feature>
<proteinExistence type="inferred from homology"/>
<keyword evidence="4 11" id="KW-0028">Amino-acid biosynthesis</keyword>
<dbReference type="GO" id="GO:0000287">
    <property type="term" value="F:magnesium ion binding"/>
    <property type="evidence" value="ECO:0007669"/>
    <property type="project" value="UniProtKB-UniRule"/>
</dbReference>
<keyword evidence="11" id="KW-0479">Metal-binding</keyword>
<dbReference type="RefSeq" id="WP_232726419.1">
    <property type="nucleotide sequence ID" value="NZ_CP018800.1"/>
</dbReference>
<keyword evidence="11" id="KW-0460">Magnesium</keyword>
<dbReference type="EMBL" id="CP018800">
    <property type="protein sequence ID" value="ATX82559.1"/>
    <property type="molecule type" value="Genomic_DNA"/>
</dbReference>
<feature type="binding site" evidence="11">
    <location>
        <position position="29"/>
    </location>
    <ligand>
        <name>substrate</name>
    </ligand>
</feature>
<dbReference type="GO" id="GO:0004765">
    <property type="term" value="F:shikimate kinase activity"/>
    <property type="evidence" value="ECO:0007669"/>
    <property type="project" value="UniProtKB-UniRule"/>
</dbReference>
<comment type="similarity">
    <text evidence="2 11">Belongs to the shikimate kinase family.</text>
</comment>
<feature type="binding site" evidence="11">
    <location>
        <position position="107"/>
    </location>
    <ligand>
        <name>substrate</name>
    </ligand>
</feature>
<dbReference type="AlphaFoldDB" id="A0A2K8L8J5"/>
<dbReference type="Pfam" id="PF01202">
    <property type="entry name" value="SKI"/>
    <property type="match status" value="1"/>
</dbReference>
<evidence type="ECO:0000256" key="9">
    <source>
        <dbReference type="ARBA" id="ARBA00023141"/>
    </source>
</evidence>
<evidence type="ECO:0000256" key="1">
    <source>
        <dbReference type="ARBA" id="ARBA00004842"/>
    </source>
</evidence>
<organism evidence="12 13">
    <name type="scientific">Mariprofundus ferrinatatus</name>
    <dbReference type="NCBI Taxonomy" id="1921087"/>
    <lineage>
        <taxon>Bacteria</taxon>
        <taxon>Pseudomonadati</taxon>
        <taxon>Pseudomonadota</taxon>
        <taxon>Candidatius Mariprofundia</taxon>
        <taxon>Mariprofundales</taxon>
        <taxon>Mariprofundaceae</taxon>
        <taxon>Mariprofundus</taxon>
    </lineage>
</organism>
<keyword evidence="8 11" id="KW-0067">ATP-binding</keyword>
<comment type="cofactor">
    <cofactor evidence="11">
        <name>Mg(2+)</name>
        <dbReference type="ChEBI" id="CHEBI:18420"/>
    </cofactor>
    <text evidence="11">Binds 1 Mg(2+) ion per subunit.</text>
</comment>
<dbReference type="PANTHER" id="PTHR21087">
    <property type="entry name" value="SHIKIMATE KINASE"/>
    <property type="match status" value="1"/>
</dbReference>
<dbReference type="PANTHER" id="PTHR21087:SF16">
    <property type="entry name" value="SHIKIMATE KINASE 1, CHLOROPLASTIC"/>
    <property type="match status" value="1"/>
</dbReference>
<evidence type="ECO:0000256" key="5">
    <source>
        <dbReference type="ARBA" id="ARBA00022679"/>
    </source>
</evidence>
<sequence>MIDLDHYIVEKAGRSIPEIFAEQGEEAFRDMESEALREVLGRHAVVATGGGAVMREKNRVLLKKHPPVIWLKASPEFLARRIDGDSNRPLIAGGGTLKKLQQLAEVRYPVYEACADFILLRSDMGKNKSTKAIIAFLKKWQEKKL</sequence>
<evidence type="ECO:0000313" key="12">
    <source>
        <dbReference type="EMBL" id="ATX82559.1"/>
    </source>
</evidence>
<dbReference type="PROSITE" id="PS01128">
    <property type="entry name" value="SHIKIMATE_KINASE"/>
    <property type="match status" value="1"/>
</dbReference>
<evidence type="ECO:0000256" key="10">
    <source>
        <dbReference type="ARBA" id="ARBA00048567"/>
    </source>
</evidence>
<evidence type="ECO:0000256" key="3">
    <source>
        <dbReference type="ARBA" id="ARBA00012154"/>
    </source>
</evidence>
<comment type="subunit">
    <text evidence="11">Monomer.</text>
</comment>
<dbReference type="Gene3D" id="3.40.50.300">
    <property type="entry name" value="P-loop containing nucleotide triphosphate hydrolases"/>
    <property type="match status" value="1"/>
</dbReference>
<comment type="caution">
    <text evidence="11">Lacks conserved residue(s) required for the propagation of feature annotation.</text>
</comment>
<name>A0A2K8L8J5_9PROT</name>
<keyword evidence="7 11" id="KW-0418">Kinase</keyword>
<evidence type="ECO:0000256" key="7">
    <source>
        <dbReference type="ARBA" id="ARBA00022777"/>
    </source>
</evidence>
<feature type="binding site" evidence="11">
    <location>
        <position position="5"/>
    </location>
    <ligand>
        <name>substrate</name>
    </ligand>
</feature>
<gene>
    <name evidence="11" type="primary">aroK</name>
    <name evidence="12" type="ORF">Ga0123462_1710</name>
</gene>
<dbReference type="EC" id="2.7.1.71" evidence="3 11"/>
<keyword evidence="6 11" id="KW-0547">Nucleotide-binding</keyword>
<dbReference type="InterPro" id="IPR027417">
    <property type="entry name" value="P-loop_NTPase"/>
</dbReference>